<evidence type="ECO:0000256" key="1">
    <source>
        <dbReference type="SAM" id="MobiDB-lite"/>
    </source>
</evidence>
<proteinExistence type="predicted"/>
<evidence type="ECO:0000313" key="3">
    <source>
        <dbReference type="Proteomes" id="UP000054776"/>
    </source>
</evidence>
<dbReference type="EMBL" id="JYDH01000049">
    <property type="protein sequence ID" value="KRY35806.1"/>
    <property type="molecule type" value="Genomic_DNA"/>
</dbReference>
<dbReference type="OrthoDB" id="5920156at2759"/>
<sequence length="74" mass="8503">MAIFLCLPEDDNVIEIDEARLPRQSPQRFFQTLKRRRGVAQSERHDAELEEPQGCPGPFPRLRPASSRTPNRAC</sequence>
<protein>
    <submittedName>
        <fullName evidence="2">Uncharacterized protein</fullName>
    </submittedName>
</protein>
<name>A0A0V1BFY1_TRISP</name>
<reference evidence="2 3" key="1">
    <citation type="submission" date="2015-01" db="EMBL/GenBank/DDBJ databases">
        <title>Evolution of Trichinella species and genotypes.</title>
        <authorList>
            <person name="Korhonen P.K."/>
            <person name="Edoardo P."/>
            <person name="Giuseppe L.R."/>
            <person name="Gasser R.B."/>
        </authorList>
    </citation>
    <scope>NUCLEOTIDE SEQUENCE [LARGE SCALE GENOMIC DNA]</scope>
    <source>
        <strain evidence="2">ISS3</strain>
    </source>
</reference>
<dbReference type="Proteomes" id="UP000054776">
    <property type="component" value="Unassembled WGS sequence"/>
</dbReference>
<comment type="caution">
    <text evidence="2">The sequence shown here is derived from an EMBL/GenBank/DDBJ whole genome shotgun (WGS) entry which is preliminary data.</text>
</comment>
<gene>
    <name evidence="2" type="ORF">T01_1383</name>
</gene>
<organism evidence="2 3">
    <name type="scientific">Trichinella spiralis</name>
    <name type="common">Trichina worm</name>
    <dbReference type="NCBI Taxonomy" id="6334"/>
    <lineage>
        <taxon>Eukaryota</taxon>
        <taxon>Metazoa</taxon>
        <taxon>Ecdysozoa</taxon>
        <taxon>Nematoda</taxon>
        <taxon>Enoplea</taxon>
        <taxon>Dorylaimia</taxon>
        <taxon>Trichinellida</taxon>
        <taxon>Trichinellidae</taxon>
        <taxon>Trichinella</taxon>
    </lineage>
</organism>
<dbReference type="AlphaFoldDB" id="A0A0V1BFY1"/>
<keyword evidence="3" id="KW-1185">Reference proteome</keyword>
<accession>A0A0V1BFY1</accession>
<dbReference type="InParanoid" id="A0A0V1BFY1"/>
<evidence type="ECO:0000313" key="2">
    <source>
        <dbReference type="EMBL" id="KRY35806.1"/>
    </source>
</evidence>
<feature type="region of interest" description="Disordered" evidence="1">
    <location>
        <begin position="34"/>
        <end position="74"/>
    </location>
</feature>